<proteinExistence type="inferred from homology"/>
<dbReference type="Gene3D" id="3.40.50.2000">
    <property type="entry name" value="Glycogen Phosphorylase B"/>
    <property type="match status" value="2"/>
</dbReference>
<sequence length="419" mass="45262">MRVLFVAAAMKPHFFPLVTLAWAFRAAGHEVRVAGQPRIVEEVTRAGLAAIPVGAAHDLLDGTMRVLGDKSVDLTQARRRMASAASSEEPWGLREGGAVRLSEEQVRQGKRMTYEPHINAARSMAEDLVPFARHWRPDLVVTDPLPYVSALVAGVLGVPLVRHLWGPYTVQRLAGQSGPSEGNPLGEWPAELVELYSRYGVEVSSDHAVANVDACPLSMQVDGIRNRIPVRYLPYNGTGVVPGWLRRPAERPRVCVTWGTTTMALGDSRWFMVPQIVDALADLDVEAVVTLSEADRQRLGSVPKGVRLVSGLPLDWLLPTCGAIVNQAGAGTVLTAAAHGVPQVCVPQLTDQPFNAVKLAATGAGVTLDMERADRDDIKSAVHAALTDEAPKEAARRLREEIEAQPVPAEIVDTLLRSV</sequence>
<protein>
    <submittedName>
        <fullName evidence="6">Putative glycosyltransferase</fullName>
    </submittedName>
</protein>
<dbReference type="FunFam" id="3.40.50.2000:FF:000072">
    <property type="entry name" value="Glycosyl transferase"/>
    <property type="match status" value="1"/>
</dbReference>
<dbReference type="InterPro" id="IPR048284">
    <property type="entry name" value="EryCIII-like_N"/>
</dbReference>
<dbReference type="InterPro" id="IPR002213">
    <property type="entry name" value="UDP_glucos_trans"/>
</dbReference>
<feature type="domain" description="Erythromycin biosynthesis protein CIII-like C-terminal" evidence="4">
    <location>
        <begin position="276"/>
        <end position="415"/>
    </location>
</feature>
<keyword evidence="3 6" id="KW-0808">Transferase</keyword>
<evidence type="ECO:0000313" key="6">
    <source>
        <dbReference type="EMBL" id="BAQ21938.1"/>
    </source>
</evidence>
<evidence type="ECO:0000256" key="3">
    <source>
        <dbReference type="ARBA" id="ARBA00022679"/>
    </source>
</evidence>
<dbReference type="PANTHER" id="PTHR48050">
    <property type="entry name" value="STEROL 3-BETA-GLUCOSYLTRANSFERASE"/>
    <property type="match status" value="1"/>
</dbReference>
<name>A0A0B6VLQ5_9ACTN</name>
<organism evidence="6">
    <name type="scientific">Streptomyces versipellis</name>
    <dbReference type="NCBI Taxonomy" id="67375"/>
    <lineage>
        <taxon>Bacteria</taxon>
        <taxon>Bacillati</taxon>
        <taxon>Actinomycetota</taxon>
        <taxon>Actinomycetes</taxon>
        <taxon>Kitasatosporales</taxon>
        <taxon>Streptomycetaceae</taxon>
        <taxon>Streptomyces</taxon>
    </lineage>
</organism>
<comment type="similarity">
    <text evidence="1">Belongs to the glycosyltransferase 28 family.</text>
</comment>
<feature type="domain" description="Erythromycin biosynthesis protein CIII-like N-terminal" evidence="5">
    <location>
        <begin position="22"/>
        <end position="259"/>
    </location>
</feature>
<dbReference type="CDD" id="cd03784">
    <property type="entry name" value="GT1_Gtf-like"/>
    <property type="match status" value="1"/>
</dbReference>
<gene>
    <name evidence="6" type="primary">vstH</name>
</gene>
<dbReference type="GO" id="GO:0016758">
    <property type="term" value="F:hexosyltransferase activity"/>
    <property type="evidence" value="ECO:0007669"/>
    <property type="project" value="UniProtKB-ARBA"/>
</dbReference>
<dbReference type="SUPFAM" id="SSF53756">
    <property type="entry name" value="UDP-Glycosyltransferase/glycogen phosphorylase"/>
    <property type="match status" value="1"/>
</dbReference>
<dbReference type="InterPro" id="IPR010610">
    <property type="entry name" value="EryCIII-like_C"/>
</dbReference>
<evidence type="ECO:0000259" key="5">
    <source>
        <dbReference type="Pfam" id="PF21036"/>
    </source>
</evidence>
<evidence type="ECO:0000259" key="4">
    <source>
        <dbReference type="Pfam" id="PF06722"/>
    </source>
</evidence>
<keyword evidence="2" id="KW-0328">Glycosyltransferase</keyword>
<dbReference type="GO" id="GO:0017000">
    <property type="term" value="P:antibiotic biosynthetic process"/>
    <property type="evidence" value="ECO:0007669"/>
    <property type="project" value="UniProtKB-ARBA"/>
</dbReference>
<evidence type="ECO:0000256" key="1">
    <source>
        <dbReference type="ARBA" id="ARBA00006962"/>
    </source>
</evidence>
<evidence type="ECO:0000256" key="2">
    <source>
        <dbReference type="ARBA" id="ARBA00022676"/>
    </source>
</evidence>
<dbReference type="GO" id="GO:0008194">
    <property type="term" value="F:UDP-glycosyltransferase activity"/>
    <property type="evidence" value="ECO:0007669"/>
    <property type="project" value="InterPro"/>
</dbReference>
<accession>A0A0B6VLQ5</accession>
<dbReference type="InterPro" id="IPR050426">
    <property type="entry name" value="Glycosyltransferase_28"/>
</dbReference>
<dbReference type="EMBL" id="LC006086">
    <property type="protein sequence ID" value="BAQ21938.1"/>
    <property type="molecule type" value="Genomic_DNA"/>
</dbReference>
<dbReference type="Pfam" id="PF06722">
    <property type="entry name" value="EryCIII-like_C"/>
    <property type="match status" value="1"/>
</dbReference>
<dbReference type="AlphaFoldDB" id="A0A0B6VLQ5"/>
<dbReference type="PANTHER" id="PTHR48050:SF13">
    <property type="entry name" value="STEROL 3-BETA-GLUCOSYLTRANSFERASE UGT80A2"/>
    <property type="match status" value="1"/>
</dbReference>
<dbReference type="Pfam" id="PF21036">
    <property type="entry name" value="EryCIII-like_N"/>
    <property type="match status" value="1"/>
</dbReference>
<reference evidence="6" key="1">
    <citation type="journal article" date="2015" name="J. Am. Chem. Soc.">
        <title>Biosynthesis of versipelostatin: identification of an enzyme-catalyzed [4+2]-cycloaddition required for macrocyclization of spirotetronate-containing polyketides.</title>
        <authorList>
            <person name="Hashimoto T."/>
            <person name="Hashimoto J."/>
            <person name="Teruya K."/>
            <person name="Hirano T."/>
            <person name="Shin-ya K."/>
            <person name="Ikeda H."/>
            <person name="Liu H."/>
            <person name="Nishiyama M."/>
            <person name="Kuzuyama T."/>
        </authorList>
    </citation>
    <scope>NUCLEOTIDE SEQUENCE</scope>
    <source>
        <strain evidence="6">4083-SVS6</strain>
    </source>
</reference>